<accession>A0A2I8VLJ9</accession>
<organism evidence="2 3">
    <name type="scientific">Salinigranum rubrum</name>
    <dbReference type="NCBI Taxonomy" id="755307"/>
    <lineage>
        <taxon>Archaea</taxon>
        <taxon>Methanobacteriati</taxon>
        <taxon>Methanobacteriota</taxon>
        <taxon>Stenosarchaea group</taxon>
        <taxon>Halobacteria</taxon>
        <taxon>Halobacteriales</taxon>
        <taxon>Haloferacaceae</taxon>
        <taxon>Salinigranum</taxon>
    </lineage>
</organism>
<feature type="transmembrane region" description="Helical" evidence="1">
    <location>
        <begin position="114"/>
        <end position="133"/>
    </location>
</feature>
<keyword evidence="3" id="KW-1185">Reference proteome</keyword>
<keyword evidence="1" id="KW-0472">Membrane</keyword>
<feature type="transmembrane region" description="Helical" evidence="1">
    <location>
        <begin position="244"/>
        <end position="266"/>
    </location>
</feature>
<dbReference type="RefSeq" id="WP_103426480.1">
    <property type="nucleotide sequence ID" value="NZ_CP026309.1"/>
</dbReference>
<keyword evidence="1" id="KW-0812">Transmembrane</keyword>
<evidence type="ECO:0000313" key="2">
    <source>
        <dbReference type="EMBL" id="AUV82791.1"/>
    </source>
</evidence>
<dbReference type="Proteomes" id="UP000236584">
    <property type="component" value="Chromosome"/>
</dbReference>
<dbReference type="GeneID" id="35593434"/>
<dbReference type="KEGG" id="srub:C2R22_15040"/>
<keyword evidence="1" id="KW-1133">Transmembrane helix</keyword>
<evidence type="ECO:0000256" key="1">
    <source>
        <dbReference type="SAM" id="Phobius"/>
    </source>
</evidence>
<feature type="transmembrane region" description="Helical" evidence="1">
    <location>
        <begin position="71"/>
        <end position="93"/>
    </location>
</feature>
<feature type="transmembrane region" description="Helical" evidence="1">
    <location>
        <begin position="139"/>
        <end position="161"/>
    </location>
</feature>
<feature type="transmembrane region" description="Helical" evidence="1">
    <location>
        <begin position="199"/>
        <end position="224"/>
    </location>
</feature>
<dbReference type="AlphaFoldDB" id="A0A2I8VLJ9"/>
<proteinExistence type="predicted"/>
<sequence length="269" mass="28662">MHALDGLRGRIERRRIPLVALATYLVALLAWVALVERWLPMPGTGAGADMRMVDPGAPEAMALANGLSGMGLYLLMWGVMMVAMMYPATVPLFRLYDGTLKRATKRERVTRLGAFVGTYTVVWALTGIVPLAVNRVVPLAALANENGSVLLGGSLLVLSAYQLSSYKRHCLDYCRSPLGFLADHYRPGVRGAIRLSGRFSGFCLGCCWALMGLVVVVGSMNLLWMAGVTVVVSLERAVSWGDRLATATGLVAGLVGAGLVVTSLLAPLG</sequence>
<dbReference type="InterPro" id="IPR018688">
    <property type="entry name" value="PpoB2-like"/>
</dbReference>
<dbReference type="EMBL" id="CP026309">
    <property type="protein sequence ID" value="AUV82791.1"/>
    <property type="molecule type" value="Genomic_DNA"/>
</dbReference>
<evidence type="ECO:0000313" key="3">
    <source>
        <dbReference type="Proteomes" id="UP000236584"/>
    </source>
</evidence>
<name>A0A2I8VLJ9_9EURY</name>
<feature type="transmembrane region" description="Helical" evidence="1">
    <location>
        <begin position="16"/>
        <end position="34"/>
    </location>
</feature>
<reference evidence="2 3" key="1">
    <citation type="submission" date="2018-01" db="EMBL/GenBank/DDBJ databases">
        <title>Complete genome sequence of Salinigranum rubrum GX10T, an extremely halophilic archaeon isolated from a marine solar saltern.</title>
        <authorList>
            <person name="Han S."/>
        </authorList>
    </citation>
    <scope>NUCLEOTIDE SEQUENCE [LARGE SCALE GENOMIC DNA]</scope>
    <source>
        <strain evidence="2 3">GX10</strain>
    </source>
</reference>
<dbReference type="Pfam" id="PF09948">
    <property type="entry name" value="PpoB2"/>
    <property type="match status" value="1"/>
</dbReference>
<gene>
    <name evidence="2" type="ORF">C2R22_15040</name>
</gene>
<protein>
    <submittedName>
        <fullName evidence="2">Metal-binding protein</fullName>
    </submittedName>
</protein>